<keyword evidence="4" id="KW-0472">Membrane</keyword>
<comment type="similarity">
    <text evidence="2">Belongs to the SusD family.</text>
</comment>
<keyword evidence="5" id="KW-0998">Cell outer membrane</keyword>
<evidence type="ECO:0000259" key="6">
    <source>
        <dbReference type="Pfam" id="PF07980"/>
    </source>
</evidence>
<evidence type="ECO:0000256" key="1">
    <source>
        <dbReference type="ARBA" id="ARBA00004442"/>
    </source>
</evidence>
<dbReference type="EMBL" id="LVYD01000044">
    <property type="protein sequence ID" value="OQP63731.1"/>
    <property type="molecule type" value="Genomic_DNA"/>
</dbReference>
<dbReference type="PROSITE" id="PS51257">
    <property type="entry name" value="PROKAR_LIPOPROTEIN"/>
    <property type="match status" value="1"/>
</dbReference>
<dbReference type="InterPro" id="IPR033985">
    <property type="entry name" value="SusD-like_N"/>
</dbReference>
<dbReference type="GO" id="GO:0009279">
    <property type="term" value="C:cell outer membrane"/>
    <property type="evidence" value="ECO:0007669"/>
    <property type="project" value="UniProtKB-SubCell"/>
</dbReference>
<dbReference type="Gene3D" id="1.25.40.390">
    <property type="match status" value="1"/>
</dbReference>
<evidence type="ECO:0008006" key="10">
    <source>
        <dbReference type="Google" id="ProtNLM"/>
    </source>
</evidence>
<dbReference type="SUPFAM" id="SSF48452">
    <property type="entry name" value="TPR-like"/>
    <property type="match status" value="1"/>
</dbReference>
<organism evidence="8 9">
    <name type="scientific">Niastella vici</name>
    <dbReference type="NCBI Taxonomy" id="1703345"/>
    <lineage>
        <taxon>Bacteria</taxon>
        <taxon>Pseudomonadati</taxon>
        <taxon>Bacteroidota</taxon>
        <taxon>Chitinophagia</taxon>
        <taxon>Chitinophagales</taxon>
        <taxon>Chitinophagaceae</taxon>
        <taxon>Niastella</taxon>
    </lineage>
</organism>
<comment type="subcellular location">
    <subcellularLocation>
        <location evidence="1">Cell outer membrane</location>
    </subcellularLocation>
</comment>
<dbReference type="STRING" id="1703345.A3860_22590"/>
<evidence type="ECO:0000256" key="5">
    <source>
        <dbReference type="ARBA" id="ARBA00023237"/>
    </source>
</evidence>
<dbReference type="Pfam" id="PF14322">
    <property type="entry name" value="SusD-like_3"/>
    <property type="match status" value="1"/>
</dbReference>
<feature type="domain" description="SusD-like N-terminal" evidence="7">
    <location>
        <begin position="69"/>
        <end position="225"/>
    </location>
</feature>
<keyword evidence="3" id="KW-0732">Signal</keyword>
<evidence type="ECO:0000259" key="7">
    <source>
        <dbReference type="Pfam" id="PF14322"/>
    </source>
</evidence>
<dbReference type="AlphaFoldDB" id="A0A1V9FZE0"/>
<gene>
    <name evidence="8" type="ORF">A3860_22590</name>
</gene>
<dbReference type="Proteomes" id="UP000192796">
    <property type="component" value="Unassembled WGS sequence"/>
</dbReference>
<evidence type="ECO:0000313" key="9">
    <source>
        <dbReference type="Proteomes" id="UP000192796"/>
    </source>
</evidence>
<proteinExistence type="inferred from homology"/>
<reference evidence="8 9" key="1">
    <citation type="submission" date="2016-03" db="EMBL/GenBank/DDBJ databases">
        <title>Niastella vici sp. nov., isolated from farmland soil.</title>
        <authorList>
            <person name="Chen L."/>
            <person name="Wang D."/>
            <person name="Yang S."/>
            <person name="Wang G."/>
        </authorList>
    </citation>
    <scope>NUCLEOTIDE SEQUENCE [LARGE SCALE GENOMIC DNA]</scope>
    <source>
        <strain evidence="8 9">DJ57</strain>
    </source>
</reference>
<dbReference type="InterPro" id="IPR011990">
    <property type="entry name" value="TPR-like_helical_dom_sf"/>
</dbReference>
<dbReference type="RefSeq" id="WP_081147392.1">
    <property type="nucleotide sequence ID" value="NZ_LVYD01000044.1"/>
</dbReference>
<protein>
    <recommendedName>
        <fullName evidence="10">Carbohydrate-binding protein SusD</fullName>
    </recommendedName>
</protein>
<accession>A0A1V9FZE0</accession>
<sequence>MKKYNHYFKISLLLIGISAAGCKKDFFNRPPADTLTLDNFYQTTEQVQASTNALYNSPWFDWNNKASWSIAEMLGGNARTYSPDVVNFSNFSVTGDNIQLAAAWSALYSVVAQSNAVINNLPSHVAATIPAAVVNNALGEAHFMRAVAYFYLVRTWGNVPIITNSLDNINNYQVNTNPVTDIYKFILNDLKFAEANCTAMIRNGSKAQGHVSSGSASAFLANVYLYMRDYTNARAEAEKVINSGEFKLYGVDIPGKTYADLFKTANNNNEESVAALQWQGGSSYGHGNSQQAFFAWTSQITGTGDGYGSVAASIDLTSSYEAGDLRRKPTIMYPGDVYPELDQAHGGYTVPSNAQAQASSALLKKYVVGTPADNGGLGAAFSTGINTYLMRYAEVLLIEAEAVLAGNASTTDAAAVGPVNKVRQRAGLSPLTSVTQSNIMHERRIELAMECDYWFDLGRLDGFNVTSHPKAIAIIDNQERGIYSTTTPVVVWSQKYNISDANFVLPYPTTESTLNPKLLQAPVPYHF</sequence>
<evidence type="ECO:0000313" key="8">
    <source>
        <dbReference type="EMBL" id="OQP63731.1"/>
    </source>
</evidence>
<name>A0A1V9FZE0_9BACT</name>
<evidence type="ECO:0000256" key="4">
    <source>
        <dbReference type="ARBA" id="ARBA00023136"/>
    </source>
</evidence>
<comment type="caution">
    <text evidence="8">The sequence shown here is derived from an EMBL/GenBank/DDBJ whole genome shotgun (WGS) entry which is preliminary data.</text>
</comment>
<keyword evidence="9" id="KW-1185">Reference proteome</keyword>
<dbReference type="InterPro" id="IPR012944">
    <property type="entry name" value="SusD_RagB_dom"/>
</dbReference>
<dbReference type="OrthoDB" id="5694214at2"/>
<feature type="domain" description="RagB/SusD" evidence="6">
    <location>
        <begin position="271"/>
        <end position="522"/>
    </location>
</feature>
<evidence type="ECO:0000256" key="3">
    <source>
        <dbReference type="ARBA" id="ARBA00022729"/>
    </source>
</evidence>
<evidence type="ECO:0000256" key="2">
    <source>
        <dbReference type="ARBA" id="ARBA00006275"/>
    </source>
</evidence>
<dbReference type="Pfam" id="PF07980">
    <property type="entry name" value="SusD_RagB"/>
    <property type="match status" value="1"/>
</dbReference>